<evidence type="ECO:0000313" key="1">
    <source>
        <dbReference type="EMBL" id="CAD8080272.1"/>
    </source>
</evidence>
<proteinExistence type="predicted"/>
<dbReference type="AlphaFoldDB" id="A0A8S1MLU3"/>
<protein>
    <submittedName>
        <fullName evidence="1">Uncharacterized protein</fullName>
    </submittedName>
</protein>
<comment type="caution">
    <text evidence="1">The sequence shown here is derived from an EMBL/GenBank/DDBJ whole genome shotgun (WGS) entry which is preliminary data.</text>
</comment>
<sequence length="201" mass="23469">MIDCAFNSLLNREYDITYWILRAINTLIDFSYCDQKILGIVKNSKITLLLQRIFKGNQSQQSLLLEVGLEFIYKALQFQSQEIRFFFLTFLNDIKDLIDTKVQNSLLVMCSFVLVILCEQVDQQESGDIISLQFKILQYLNEQNLIDEVIETLQNTWNMLDENIYNLNSRQQQLLEILAESKNEAISEIAINMMCIQNSIS</sequence>
<name>A0A8S1MLU3_9CILI</name>
<dbReference type="OrthoDB" id="299694at2759"/>
<accession>A0A8S1MLU3</accession>
<dbReference type="Proteomes" id="UP000692954">
    <property type="component" value="Unassembled WGS sequence"/>
</dbReference>
<gene>
    <name evidence="1" type="ORF">PSON_ATCC_30995.1.T0400154</name>
</gene>
<reference evidence="1" key="1">
    <citation type="submission" date="2021-01" db="EMBL/GenBank/DDBJ databases">
        <authorList>
            <consortium name="Genoscope - CEA"/>
            <person name="William W."/>
        </authorList>
    </citation>
    <scope>NUCLEOTIDE SEQUENCE</scope>
</reference>
<organism evidence="1 2">
    <name type="scientific">Paramecium sonneborni</name>
    <dbReference type="NCBI Taxonomy" id="65129"/>
    <lineage>
        <taxon>Eukaryota</taxon>
        <taxon>Sar</taxon>
        <taxon>Alveolata</taxon>
        <taxon>Ciliophora</taxon>
        <taxon>Intramacronucleata</taxon>
        <taxon>Oligohymenophorea</taxon>
        <taxon>Peniculida</taxon>
        <taxon>Parameciidae</taxon>
        <taxon>Paramecium</taxon>
    </lineage>
</organism>
<dbReference type="EMBL" id="CAJJDN010000040">
    <property type="protein sequence ID" value="CAD8080272.1"/>
    <property type="molecule type" value="Genomic_DNA"/>
</dbReference>
<keyword evidence="2" id="KW-1185">Reference proteome</keyword>
<evidence type="ECO:0000313" key="2">
    <source>
        <dbReference type="Proteomes" id="UP000692954"/>
    </source>
</evidence>